<dbReference type="OrthoDB" id="8402552at2"/>
<proteinExistence type="predicted"/>
<keyword evidence="2" id="KW-1185">Reference proteome</keyword>
<evidence type="ECO:0000313" key="2">
    <source>
        <dbReference type="Proteomes" id="UP000253908"/>
    </source>
</evidence>
<dbReference type="RefSeq" id="WP_114918258.1">
    <property type="nucleotide sequence ID" value="NZ_CP024848.1"/>
</dbReference>
<accession>A0A345PLU4</accession>
<dbReference type="EMBL" id="CP024848">
    <property type="protein sequence ID" value="AXI10974.1"/>
    <property type="molecule type" value="Genomic_DNA"/>
</dbReference>
<organism evidence="1 2">
    <name type="scientific">Oceanobacillus zhaokaii</name>
    <dbReference type="NCBI Taxonomy" id="2052660"/>
    <lineage>
        <taxon>Bacteria</taxon>
        <taxon>Bacillati</taxon>
        <taxon>Bacillota</taxon>
        <taxon>Bacilli</taxon>
        <taxon>Bacillales</taxon>
        <taxon>Bacillaceae</taxon>
        <taxon>Oceanobacillus</taxon>
    </lineage>
</organism>
<dbReference type="AlphaFoldDB" id="A0A345PLU4"/>
<name>A0A345PLU4_9BACI</name>
<sequence length="609" mass="70822">MGFKDEFKREMRNVMKDVEKEVDRTWEIDYKGHRIEIVNKIKEELLIIDGITVDRNKRKYLLSHLMPYSKLSGTLELPDGKKHKVSVKIGGYTRVKCIVKINNKTVLEEALKLELIPWEHKEKIVPFIERQIETHNKIVDERLPDEEYLYDENHPRMAAGLSDNFTDDIPTPFYVKKLLKLFEEQINDPTTKTRKTTYEKIIFDNISSYRDEFIERFPQAGLDETLVQQEALWLLEHAAHREVVKFAITVLGCTNCEKYKDLLYTLGKHEEFTAYVIFALKNGTTEANNDIWRLAQVLHGWGKITAVEQLEAPTPEIKYWLLTEGCKNTIMNEYLAYTCAVNGELDVALYEETISKELYDGAGLIIEGLLSEHAPEGIEEYPYAGAVLSRFVYHARTHCKTLEDFYPLMKISEFINDEEEIWEERFNNDQWKEHEHTAIQQAIQVFVNDPKWPQLAMDALQQDSNIKALEIAQFYQLDITQNLFELMEKYPTNIALYSTVMETNNRQHIQELCTFAETHLSLSNLSEDEQDCLQCIVQDLYVHEGVGVPLIEAALKSDIGGLQYHALSVLSEWSPSFSQQHNMQGIIRDVAARTKDKEDRQLARQLLKR</sequence>
<gene>
    <name evidence="1" type="ORF">CUC15_19475</name>
</gene>
<evidence type="ECO:0000313" key="1">
    <source>
        <dbReference type="EMBL" id="AXI10974.1"/>
    </source>
</evidence>
<reference evidence="2" key="1">
    <citation type="submission" date="2017-11" db="EMBL/GenBank/DDBJ databases">
        <authorList>
            <person name="Zhu W."/>
        </authorList>
    </citation>
    <scope>NUCLEOTIDE SEQUENCE [LARGE SCALE GENOMIC DNA]</scope>
    <source>
        <strain evidence="2">160</strain>
    </source>
</reference>
<protein>
    <submittedName>
        <fullName evidence="1">Uncharacterized protein</fullName>
    </submittedName>
</protein>
<dbReference type="KEGG" id="ocn:CUC15_19475"/>
<dbReference type="Proteomes" id="UP000253908">
    <property type="component" value="Chromosome"/>
</dbReference>